<protein>
    <submittedName>
        <fullName evidence="1">Uncharacterized protein</fullName>
    </submittedName>
</protein>
<gene>
    <name evidence="1" type="ORF">HJG63_008160</name>
</gene>
<dbReference type="EMBL" id="JACASE010000010">
    <property type="protein sequence ID" value="KAF6431651.1"/>
    <property type="molecule type" value="Genomic_DNA"/>
</dbReference>
<keyword evidence="2" id="KW-1185">Reference proteome</keyword>
<dbReference type="Proteomes" id="UP000593571">
    <property type="component" value="Unassembled WGS sequence"/>
</dbReference>
<comment type="caution">
    <text evidence="1">The sequence shown here is derived from an EMBL/GenBank/DDBJ whole genome shotgun (WGS) entry which is preliminary data.</text>
</comment>
<evidence type="ECO:0000313" key="2">
    <source>
        <dbReference type="Proteomes" id="UP000593571"/>
    </source>
</evidence>
<dbReference type="AlphaFoldDB" id="A0A7J8E8J9"/>
<proteinExistence type="predicted"/>
<evidence type="ECO:0000313" key="1">
    <source>
        <dbReference type="EMBL" id="KAF6431651.1"/>
    </source>
</evidence>
<sequence length="146" mass="16227">MSCRPSQFLTPLLLAHSQLSSSHIDSRHGGSPGLHHLAGGRDSQPSGNAFLRGHLTQEANSLSGKWGYIHYVTTLLDVRYSMCVLVTLCLQWVLDNTHLNFFPKVNYGNHALCSRTFEAGPDQFSEENFDPVSRSPLGRRNSLLCM</sequence>
<name>A0A7J8E8J9_ROUAE</name>
<organism evidence="1 2">
    <name type="scientific">Rousettus aegyptiacus</name>
    <name type="common">Egyptian fruit bat</name>
    <name type="synonym">Pteropus aegyptiacus</name>
    <dbReference type="NCBI Taxonomy" id="9407"/>
    <lineage>
        <taxon>Eukaryota</taxon>
        <taxon>Metazoa</taxon>
        <taxon>Chordata</taxon>
        <taxon>Craniata</taxon>
        <taxon>Vertebrata</taxon>
        <taxon>Euteleostomi</taxon>
        <taxon>Mammalia</taxon>
        <taxon>Eutheria</taxon>
        <taxon>Laurasiatheria</taxon>
        <taxon>Chiroptera</taxon>
        <taxon>Yinpterochiroptera</taxon>
        <taxon>Pteropodoidea</taxon>
        <taxon>Pteropodidae</taxon>
        <taxon>Rousettinae</taxon>
        <taxon>Rousettus</taxon>
    </lineage>
</organism>
<accession>A0A7J8E8J9</accession>
<reference evidence="1 2" key="1">
    <citation type="journal article" date="2020" name="Nature">
        <title>Six reference-quality genomes reveal evolution of bat adaptations.</title>
        <authorList>
            <person name="Jebb D."/>
            <person name="Huang Z."/>
            <person name="Pippel M."/>
            <person name="Hughes G.M."/>
            <person name="Lavrichenko K."/>
            <person name="Devanna P."/>
            <person name="Winkler S."/>
            <person name="Jermiin L.S."/>
            <person name="Skirmuntt E.C."/>
            <person name="Katzourakis A."/>
            <person name="Burkitt-Gray L."/>
            <person name="Ray D.A."/>
            <person name="Sullivan K.A.M."/>
            <person name="Roscito J.G."/>
            <person name="Kirilenko B.M."/>
            <person name="Davalos L.M."/>
            <person name="Corthals A.P."/>
            <person name="Power M.L."/>
            <person name="Jones G."/>
            <person name="Ransome R.D."/>
            <person name="Dechmann D.K.N."/>
            <person name="Locatelli A.G."/>
            <person name="Puechmaille S.J."/>
            <person name="Fedrigo O."/>
            <person name="Jarvis E.D."/>
            <person name="Hiller M."/>
            <person name="Vernes S.C."/>
            <person name="Myers E.W."/>
            <person name="Teeling E.C."/>
        </authorList>
    </citation>
    <scope>NUCLEOTIDE SEQUENCE [LARGE SCALE GENOMIC DNA]</scope>
    <source>
        <strain evidence="1">MRouAeg1</strain>
        <tissue evidence="1">Muscle</tissue>
    </source>
</reference>